<protein>
    <recommendedName>
        <fullName evidence="3">Secreted protein</fullName>
    </recommendedName>
</protein>
<reference evidence="2" key="1">
    <citation type="journal article" date="2019" name="Int. J. Syst. Evol. Microbiol.">
        <title>The Global Catalogue of Microorganisms (GCM) 10K type strain sequencing project: providing services to taxonomists for standard genome sequencing and annotation.</title>
        <authorList>
            <consortium name="The Broad Institute Genomics Platform"/>
            <consortium name="The Broad Institute Genome Sequencing Center for Infectious Disease"/>
            <person name="Wu L."/>
            <person name="Ma J."/>
        </authorList>
    </citation>
    <scope>NUCLEOTIDE SEQUENCE [LARGE SCALE GENOMIC DNA]</scope>
    <source>
        <strain evidence="2">JCM 17459</strain>
    </source>
</reference>
<evidence type="ECO:0000313" key="1">
    <source>
        <dbReference type="EMBL" id="GAA3513615.1"/>
    </source>
</evidence>
<gene>
    <name evidence="1" type="ORF">GCM10022262_41740</name>
</gene>
<dbReference type="RefSeq" id="WP_345045574.1">
    <property type="nucleotide sequence ID" value="NZ_BAABBA010000046.1"/>
</dbReference>
<name>A0ABP6UQ93_9MICO</name>
<proteinExistence type="predicted"/>
<keyword evidence="2" id="KW-1185">Reference proteome</keyword>
<sequence length="181" mass="18663">MGMGRFSGSSTKSRRGRLAVVGGLAAGLIAVGGGAAMNAASTLDGASEQEYINAVQDAANCVSEAGYQVSPVTKTGVTYGFSVNADGSDGRAQAIYDGCHSAHTSVTERAYLQGLETHGPDRESVYQEFIGCLRKAGVDTVTTADDESAVTAKITTAEANGANIDQAWQCQQLYLIPLFGA</sequence>
<comment type="caution">
    <text evidence="1">The sequence shown here is derived from an EMBL/GenBank/DDBJ whole genome shotgun (WGS) entry which is preliminary data.</text>
</comment>
<evidence type="ECO:0000313" key="2">
    <source>
        <dbReference type="Proteomes" id="UP001499841"/>
    </source>
</evidence>
<organism evidence="1 2">
    <name type="scientific">Georgenia daeguensis</name>
    <dbReference type="NCBI Taxonomy" id="908355"/>
    <lineage>
        <taxon>Bacteria</taxon>
        <taxon>Bacillati</taxon>
        <taxon>Actinomycetota</taxon>
        <taxon>Actinomycetes</taxon>
        <taxon>Micrococcales</taxon>
        <taxon>Bogoriellaceae</taxon>
        <taxon>Georgenia</taxon>
    </lineage>
</organism>
<accession>A0ABP6UQ93</accession>
<evidence type="ECO:0008006" key="3">
    <source>
        <dbReference type="Google" id="ProtNLM"/>
    </source>
</evidence>
<dbReference type="Proteomes" id="UP001499841">
    <property type="component" value="Unassembled WGS sequence"/>
</dbReference>
<dbReference type="EMBL" id="BAABBA010000046">
    <property type="protein sequence ID" value="GAA3513615.1"/>
    <property type="molecule type" value="Genomic_DNA"/>
</dbReference>